<feature type="signal peptide" evidence="1">
    <location>
        <begin position="1"/>
        <end position="24"/>
    </location>
</feature>
<dbReference type="RefSeq" id="WP_006281227.1">
    <property type="nucleotide sequence ID" value="NZ_BPTR01000001.1"/>
</dbReference>
<proteinExistence type="predicted"/>
<evidence type="ECO:0000313" key="3">
    <source>
        <dbReference type="EMBL" id="GJG27567.1"/>
    </source>
</evidence>
<evidence type="ECO:0000259" key="2">
    <source>
        <dbReference type="Pfam" id="PF01464"/>
    </source>
</evidence>
<accession>A0AA37HW62</accession>
<dbReference type="Gene3D" id="1.10.530.10">
    <property type="match status" value="1"/>
</dbReference>
<reference evidence="3" key="1">
    <citation type="submission" date="2021-08" db="EMBL/GenBank/DDBJ databases">
        <title>Prevotella lacticifex sp. nov., isolated from rumen of cow.</title>
        <authorList>
            <person name="Shinkai T."/>
            <person name="Ikeyama N."/>
            <person name="Kumagai M."/>
            <person name="Ohmori H."/>
            <person name="Sakamoto M."/>
            <person name="Ohkuma M."/>
            <person name="Mitsumori M."/>
        </authorList>
    </citation>
    <scope>NUCLEOTIDE SEQUENCE</scope>
    <source>
        <strain evidence="3">DSM 11371</strain>
    </source>
</reference>
<dbReference type="AlphaFoldDB" id="A0AA37HW62"/>
<dbReference type="InterPro" id="IPR023346">
    <property type="entry name" value="Lysozyme-like_dom_sf"/>
</dbReference>
<dbReference type="Pfam" id="PF01464">
    <property type="entry name" value="SLT"/>
    <property type="match status" value="1"/>
</dbReference>
<comment type="caution">
    <text evidence="3">The sequence shown here is derived from an EMBL/GenBank/DDBJ whole genome shotgun (WGS) entry which is preliminary data.</text>
</comment>
<dbReference type="Proteomes" id="UP000887043">
    <property type="component" value="Unassembled WGS sequence"/>
</dbReference>
<dbReference type="EMBL" id="BPTR01000001">
    <property type="protein sequence ID" value="GJG27567.1"/>
    <property type="molecule type" value="Genomic_DNA"/>
</dbReference>
<sequence>MSKFLEVIFISLCTFLFCPSIACASVDIASTNTNTTSSTQGSSEVPAGKYDWNSVMDAIIEVESGGNNRARSGSSAGPMQITPVLVRECNNILRKKNSKKRFKLSDRFSVAKSKEMFLLIQEVFNPLNSIEKAIRSWNGGVHYSVKRTQQYLNKVLEKMK</sequence>
<protein>
    <recommendedName>
        <fullName evidence="2">Transglycosylase SLT domain-containing protein</fullName>
    </recommendedName>
</protein>
<organism evidence="3 4">
    <name type="scientific">Segatella bryantii</name>
    <name type="common">Prevotella bryantii</name>
    <dbReference type="NCBI Taxonomy" id="77095"/>
    <lineage>
        <taxon>Bacteria</taxon>
        <taxon>Pseudomonadati</taxon>
        <taxon>Bacteroidota</taxon>
        <taxon>Bacteroidia</taxon>
        <taxon>Bacteroidales</taxon>
        <taxon>Prevotellaceae</taxon>
        <taxon>Segatella</taxon>
    </lineage>
</organism>
<evidence type="ECO:0000313" key="4">
    <source>
        <dbReference type="Proteomes" id="UP000887043"/>
    </source>
</evidence>
<evidence type="ECO:0000256" key="1">
    <source>
        <dbReference type="SAM" id="SignalP"/>
    </source>
</evidence>
<dbReference type="InterPro" id="IPR008258">
    <property type="entry name" value="Transglycosylase_SLT_dom_1"/>
</dbReference>
<name>A0AA37HW62_SEGBR</name>
<dbReference type="CDD" id="cd00254">
    <property type="entry name" value="LT-like"/>
    <property type="match status" value="1"/>
</dbReference>
<feature type="domain" description="Transglycosylase SLT" evidence="2">
    <location>
        <begin position="52"/>
        <end position="141"/>
    </location>
</feature>
<dbReference type="SUPFAM" id="SSF53955">
    <property type="entry name" value="Lysozyme-like"/>
    <property type="match status" value="1"/>
</dbReference>
<keyword evidence="1" id="KW-0732">Signal</keyword>
<gene>
    <name evidence="3" type="ORF">PRRU23_12670</name>
</gene>
<feature type="chain" id="PRO_5041256175" description="Transglycosylase SLT domain-containing protein" evidence="1">
    <location>
        <begin position="25"/>
        <end position="160"/>
    </location>
</feature>